<accession>A0AAV9IJC7</accession>
<evidence type="ECO:0000256" key="7">
    <source>
        <dbReference type="ARBA" id="ARBA00023015"/>
    </source>
</evidence>
<evidence type="ECO:0000256" key="2">
    <source>
        <dbReference type="ARBA" id="ARBA00005273"/>
    </source>
</evidence>
<evidence type="ECO:0000256" key="1">
    <source>
        <dbReference type="ARBA" id="ARBA00004123"/>
    </source>
</evidence>
<evidence type="ECO:0000256" key="11">
    <source>
        <dbReference type="RuleBase" id="RU368090"/>
    </source>
</evidence>
<dbReference type="GO" id="GO:0006289">
    <property type="term" value="P:nucleotide-excision repair"/>
    <property type="evidence" value="ECO:0007669"/>
    <property type="project" value="UniProtKB-UniRule"/>
</dbReference>
<evidence type="ECO:0000256" key="6">
    <source>
        <dbReference type="ARBA" id="ARBA00022833"/>
    </source>
</evidence>
<keyword evidence="9 11" id="KW-0234">DNA repair</keyword>
<evidence type="ECO:0000256" key="3">
    <source>
        <dbReference type="ARBA" id="ARBA00022723"/>
    </source>
</evidence>
<keyword evidence="3 11" id="KW-0479">Metal-binding</keyword>
<keyword evidence="8 11" id="KW-0804">Transcription</keyword>
<evidence type="ECO:0000256" key="12">
    <source>
        <dbReference type="SAM" id="MobiDB-lite"/>
    </source>
</evidence>
<dbReference type="AlphaFoldDB" id="A0AAV9IJC7"/>
<keyword evidence="7 11" id="KW-0805">Transcription regulation</keyword>
<evidence type="ECO:0000256" key="5">
    <source>
        <dbReference type="ARBA" id="ARBA00022771"/>
    </source>
</evidence>
<comment type="subcellular location">
    <subcellularLocation>
        <location evidence="1 11">Nucleus</location>
    </subcellularLocation>
</comment>
<keyword evidence="5 11" id="KW-0863">Zinc-finger</keyword>
<dbReference type="GO" id="GO:0000439">
    <property type="term" value="C:transcription factor TFIIH core complex"/>
    <property type="evidence" value="ECO:0007669"/>
    <property type="project" value="UniProtKB-UniRule"/>
</dbReference>
<name>A0AAV9IJC7_9RHOD</name>
<comment type="caution">
    <text evidence="13">The sequence shown here is derived from an EMBL/GenBank/DDBJ whole genome shotgun (WGS) entry which is preliminary data.</text>
</comment>
<gene>
    <name evidence="13" type="ORF">GAYE_SCF39G5356</name>
</gene>
<dbReference type="Proteomes" id="UP001300502">
    <property type="component" value="Unassembled WGS sequence"/>
</dbReference>
<evidence type="ECO:0008006" key="15">
    <source>
        <dbReference type="Google" id="ProtNLM"/>
    </source>
</evidence>
<proteinExistence type="inferred from homology"/>
<evidence type="ECO:0000256" key="4">
    <source>
        <dbReference type="ARBA" id="ARBA00022763"/>
    </source>
</evidence>
<dbReference type="EMBL" id="JANCYU010000051">
    <property type="protein sequence ID" value="KAK4527434.1"/>
    <property type="molecule type" value="Genomic_DNA"/>
</dbReference>
<comment type="similarity">
    <text evidence="2 11">Belongs to the TFB4 family.</text>
</comment>
<evidence type="ECO:0000256" key="8">
    <source>
        <dbReference type="ARBA" id="ARBA00023163"/>
    </source>
</evidence>
<keyword evidence="4 11" id="KW-0227">DNA damage</keyword>
<keyword evidence="10 11" id="KW-0539">Nucleus</keyword>
<organism evidence="13 14">
    <name type="scientific">Galdieria yellowstonensis</name>
    <dbReference type="NCBI Taxonomy" id="3028027"/>
    <lineage>
        <taxon>Eukaryota</taxon>
        <taxon>Rhodophyta</taxon>
        <taxon>Bangiophyceae</taxon>
        <taxon>Galdieriales</taxon>
        <taxon>Galdieriaceae</taxon>
        <taxon>Galdieria</taxon>
    </lineage>
</organism>
<protein>
    <recommendedName>
        <fullName evidence="15">Transcription initiation factor TFIIH subunit H3</fullName>
    </recommendedName>
</protein>
<dbReference type="PANTHER" id="PTHR12831:SF0">
    <property type="entry name" value="GENERAL TRANSCRIPTION FACTOR IIH SUBUNIT 3"/>
    <property type="match status" value="1"/>
</dbReference>
<dbReference type="Gene3D" id="3.40.50.410">
    <property type="entry name" value="von Willebrand factor, type A domain"/>
    <property type="match status" value="1"/>
</dbReference>
<reference evidence="13 14" key="1">
    <citation type="submission" date="2022-07" db="EMBL/GenBank/DDBJ databases">
        <title>Genome-wide signatures of adaptation to extreme environments.</title>
        <authorList>
            <person name="Cho C.H."/>
            <person name="Yoon H.S."/>
        </authorList>
    </citation>
    <scope>NUCLEOTIDE SEQUENCE [LARGE SCALE GENOMIC DNA]</scope>
    <source>
        <strain evidence="13 14">108.79 E11</strain>
    </source>
</reference>
<dbReference type="GO" id="GO:0006355">
    <property type="term" value="P:regulation of DNA-templated transcription"/>
    <property type="evidence" value="ECO:0007669"/>
    <property type="project" value="InterPro"/>
</dbReference>
<evidence type="ECO:0000256" key="9">
    <source>
        <dbReference type="ARBA" id="ARBA00023204"/>
    </source>
</evidence>
<feature type="region of interest" description="Disordered" evidence="12">
    <location>
        <begin position="1"/>
        <end position="23"/>
    </location>
</feature>
<dbReference type="PANTHER" id="PTHR12831">
    <property type="entry name" value="TRANSCRIPTION INITIATION FACTOR IIH TFIIH , POLYPEPTIDE 3-RELATED"/>
    <property type="match status" value="1"/>
</dbReference>
<keyword evidence="14" id="KW-1185">Reference proteome</keyword>
<evidence type="ECO:0000313" key="14">
    <source>
        <dbReference type="Proteomes" id="UP001300502"/>
    </source>
</evidence>
<dbReference type="GO" id="GO:0008270">
    <property type="term" value="F:zinc ion binding"/>
    <property type="evidence" value="ECO:0007669"/>
    <property type="project" value="UniProtKB-KW"/>
</dbReference>
<feature type="compositionally biased region" description="Low complexity" evidence="12">
    <location>
        <begin position="12"/>
        <end position="23"/>
    </location>
</feature>
<dbReference type="InterPro" id="IPR036465">
    <property type="entry name" value="vWFA_dom_sf"/>
</dbReference>
<sequence length="315" mass="35625">MKAPQQLEGTSQEQNNNNNTNYNLQEESDKPCLLCVLIDLSTSFLDRLERFLPKDNSGNRDLLEASALQTFLYELIAFLNLVLISNFSNRIAVFVYNERDVQVVYEDTSFSAAGTASLWTEERQERSSRLGSQILKNVADFIDSSSSFAGVVEIETLFSAALSFALCYLHRRMQSEKYDARILCFHASTDVPRQYIGVMNGIFCAQRCSILIDVCDLNEEENSSLLQNAAYLTGGIYFKPQQSESIPLLNYLCNLYFPNRDARKYFHFPVMPIVDNSALCFESGEKIQIGYVCSVCLATFGRKRASCRICGYALE</sequence>
<evidence type="ECO:0000313" key="13">
    <source>
        <dbReference type="EMBL" id="KAK4527434.1"/>
    </source>
</evidence>
<dbReference type="Pfam" id="PF03850">
    <property type="entry name" value="Tfb4"/>
    <property type="match status" value="1"/>
</dbReference>
<dbReference type="GO" id="GO:0005675">
    <property type="term" value="C:transcription factor TFIIH holo complex"/>
    <property type="evidence" value="ECO:0007669"/>
    <property type="project" value="UniProtKB-UniRule"/>
</dbReference>
<evidence type="ECO:0000256" key="10">
    <source>
        <dbReference type="ARBA" id="ARBA00023242"/>
    </source>
</evidence>
<keyword evidence="6 11" id="KW-0862">Zinc</keyword>
<dbReference type="InterPro" id="IPR004600">
    <property type="entry name" value="TFIIH_Tfb4/GTF2H3"/>
</dbReference>